<name>A7EX90_SCLS1</name>
<organism evidence="1 2">
    <name type="scientific">Sclerotinia sclerotiorum (strain ATCC 18683 / 1980 / Ss-1)</name>
    <name type="common">White mold</name>
    <name type="synonym">Whetzelinia sclerotiorum</name>
    <dbReference type="NCBI Taxonomy" id="665079"/>
    <lineage>
        <taxon>Eukaryota</taxon>
        <taxon>Fungi</taxon>
        <taxon>Dikarya</taxon>
        <taxon>Ascomycota</taxon>
        <taxon>Pezizomycotina</taxon>
        <taxon>Leotiomycetes</taxon>
        <taxon>Helotiales</taxon>
        <taxon>Sclerotiniaceae</taxon>
        <taxon>Sclerotinia</taxon>
    </lineage>
</organism>
<sequence length="70" mass="7815">MAISTPTQAQDFGHVGTWEIKLIRGVQFVGSEAEKQNANFYKTRPEMTNSGKSLCNVYLSLAWFVDDSSL</sequence>
<dbReference type="EMBL" id="CH476634">
    <property type="protein sequence ID" value="EDN94082.1"/>
    <property type="molecule type" value="Genomic_DNA"/>
</dbReference>
<evidence type="ECO:0000313" key="2">
    <source>
        <dbReference type="Proteomes" id="UP000001312"/>
    </source>
</evidence>
<keyword evidence="2" id="KW-1185">Reference proteome</keyword>
<dbReference type="GeneID" id="5485490"/>
<dbReference type="KEGG" id="ssl:SS1G_09951"/>
<gene>
    <name evidence="1" type="ORF">SS1G_09951</name>
</gene>
<dbReference type="AlphaFoldDB" id="A7EX90"/>
<dbReference type="Proteomes" id="UP000001312">
    <property type="component" value="Unassembled WGS sequence"/>
</dbReference>
<proteinExistence type="predicted"/>
<dbReference type="InParanoid" id="A7EX90"/>
<reference evidence="2" key="1">
    <citation type="journal article" date="2011" name="PLoS Genet.">
        <title>Genomic analysis of the necrotrophic fungal pathogens Sclerotinia sclerotiorum and Botrytis cinerea.</title>
        <authorList>
            <person name="Amselem J."/>
            <person name="Cuomo C.A."/>
            <person name="van Kan J.A."/>
            <person name="Viaud M."/>
            <person name="Benito E.P."/>
            <person name="Couloux A."/>
            <person name="Coutinho P.M."/>
            <person name="de Vries R.P."/>
            <person name="Dyer P.S."/>
            <person name="Fillinger S."/>
            <person name="Fournier E."/>
            <person name="Gout L."/>
            <person name="Hahn M."/>
            <person name="Kohn L."/>
            <person name="Lapalu N."/>
            <person name="Plummer K.M."/>
            <person name="Pradier J.M."/>
            <person name="Quevillon E."/>
            <person name="Sharon A."/>
            <person name="Simon A."/>
            <person name="ten Have A."/>
            <person name="Tudzynski B."/>
            <person name="Tudzynski P."/>
            <person name="Wincker P."/>
            <person name="Andrew M."/>
            <person name="Anthouard V."/>
            <person name="Beever R.E."/>
            <person name="Beffa R."/>
            <person name="Benoit I."/>
            <person name="Bouzid O."/>
            <person name="Brault B."/>
            <person name="Chen Z."/>
            <person name="Choquer M."/>
            <person name="Collemare J."/>
            <person name="Cotton P."/>
            <person name="Danchin E.G."/>
            <person name="Da Silva C."/>
            <person name="Gautier A."/>
            <person name="Giraud C."/>
            <person name="Giraud T."/>
            <person name="Gonzalez C."/>
            <person name="Grossetete S."/>
            <person name="Guldener U."/>
            <person name="Henrissat B."/>
            <person name="Howlett B.J."/>
            <person name="Kodira C."/>
            <person name="Kretschmer M."/>
            <person name="Lappartient A."/>
            <person name="Leroch M."/>
            <person name="Levis C."/>
            <person name="Mauceli E."/>
            <person name="Neuveglise C."/>
            <person name="Oeser B."/>
            <person name="Pearson M."/>
            <person name="Poulain J."/>
            <person name="Poussereau N."/>
            <person name="Quesneville H."/>
            <person name="Rascle C."/>
            <person name="Schumacher J."/>
            <person name="Segurens B."/>
            <person name="Sexton A."/>
            <person name="Silva E."/>
            <person name="Sirven C."/>
            <person name="Soanes D.M."/>
            <person name="Talbot N.J."/>
            <person name="Templeton M."/>
            <person name="Yandava C."/>
            <person name="Yarden O."/>
            <person name="Zeng Q."/>
            <person name="Rollins J.A."/>
            <person name="Lebrun M.H."/>
            <person name="Dickman M."/>
        </authorList>
    </citation>
    <scope>NUCLEOTIDE SEQUENCE [LARGE SCALE GENOMIC DNA]</scope>
    <source>
        <strain evidence="2">ATCC 18683 / 1980 / Ss-1</strain>
    </source>
</reference>
<accession>A7EX90</accession>
<dbReference type="RefSeq" id="XP_001589316.1">
    <property type="nucleotide sequence ID" value="XM_001589266.1"/>
</dbReference>
<protein>
    <submittedName>
        <fullName evidence="1">Uncharacterized protein</fullName>
    </submittedName>
</protein>
<evidence type="ECO:0000313" key="1">
    <source>
        <dbReference type="EMBL" id="EDN94082.1"/>
    </source>
</evidence>